<dbReference type="GO" id="GO:0070573">
    <property type="term" value="F:metallodipeptidase activity"/>
    <property type="evidence" value="ECO:0007669"/>
    <property type="project" value="InterPro"/>
</dbReference>
<protein>
    <submittedName>
        <fullName evidence="1">Membrane dipeptidase</fullName>
    </submittedName>
</protein>
<comment type="caution">
    <text evidence="1">The sequence shown here is derived from an EMBL/GenBank/DDBJ whole genome shotgun (WGS) entry which is preliminary data.</text>
</comment>
<dbReference type="GO" id="GO:0006508">
    <property type="term" value="P:proteolysis"/>
    <property type="evidence" value="ECO:0007669"/>
    <property type="project" value="InterPro"/>
</dbReference>
<dbReference type="Gene3D" id="3.20.20.140">
    <property type="entry name" value="Metal-dependent hydrolases"/>
    <property type="match status" value="1"/>
</dbReference>
<dbReference type="RefSeq" id="WP_188407932.1">
    <property type="nucleotide sequence ID" value="NZ_BMCP01000001.1"/>
</dbReference>
<gene>
    <name evidence="1" type="ORF">GCM10007276_02930</name>
</gene>
<organism evidence="1 2">
    <name type="scientific">Agaricicola taiwanensis</name>
    <dbReference type="NCBI Taxonomy" id="591372"/>
    <lineage>
        <taxon>Bacteria</taxon>
        <taxon>Pseudomonadati</taxon>
        <taxon>Pseudomonadota</taxon>
        <taxon>Alphaproteobacteria</taxon>
        <taxon>Rhodobacterales</taxon>
        <taxon>Paracoccaceae</taxon>
        <taxon>Agaricicola</taxon>
    </lineage>
</organism>
<dbReference type="InterPro" id="IPR032466">
    <property type="entry name" value="Metal_Hydrolase"/>
</dbReference>
<reference evidence="1" key="1">
    <citation type="journal article" date="2014" name="Int. J. Syst. Evol. Microbiol.">
        <title>Complete genome sequence of Corynebacterium casei LMG S-19264T (=DSM 44701T), isolated from a smear-ripened cheese.</title>
        <authorList>
            <consortium name="US DOE Joint Genome Institute (JGI-PGF)"/>
            <person name="Walter F."/>
            <person name="Albersmeier A."/>
            <person name="Kalinowski J."/>
            <person name="Ruckert C."/>
        </authorList>
    </citation>
    <scope>NUCLEOTIDE SEQUENCE</scope>
    <source>
        <strain evidence="1">CCM 7684</strain>
    </source>
</reference>
<dbReference type="PROSITE" id="PS51365">
    <property type="entry name" value="RENAL_DIPEPTIDASE_2"/>
    <property type="match status" value="1"/>
</dbReference>
<reference evidence="1" key="2">
    <citation type="submission" date="2020-09" db="EMBL/GenBank/DDBJ databases">
        <authorList>
            <person name="Sun Q."/>
            <person name="Sedlacek I."/>
        </authorList>
    </citation>
    <scope>NUCLEOTIDE SEQUENCE</scope>
    <source>
        <strain evidence="1">CCM 7684</strain>
    </source>
</reference>
<dbReference type="PANTHER" id="PTHR10443:SF12">
    <property type="entry name" value="DIPEPTIDASE"/>
    <property type="match status" value="1"/>
</dbReference>
<name>A0A8J2YFB4_9RHOB</name>
<dbReference type="Proteomes" id="UP000602745">
    <property type="component" value="Unassembled WGS sequence"/>
</dbReference>
<accession>A0A8J2YFB4</accession>
<sequence length="351" mass="38373">MSDIIPIFDGHNDVLLRLRQAGLQKAAQRFIRGGNTGHLDLPRAREGGFAGGLFALYAPSRRDLDFNLFRGASYEVPLPAEVPLEDARTAMIEMAALLIRIERESKGALSLCRTTTEIEAAMARGSLAAVMHIEGAEAIDPDLSFLEVLYAAGLRSIGPVWSRNNIFGDGVPMRFPSSPNINGGLTEAGEALVRACNRMGILVDVSHMTERGFWDVARISEAPLVATHSNLHSFCPSSRNLTERQLDAIRDSDGLVGVNFATCFLREDGRMDEDTDLDVVVRHVDGLIDRLGETRVGFGSDYDGAIVPRSLKSVADLQSLIRALRDHGYDDGTIQRLASGNWMRVLRQTIG</sequence>
<dbReference type="InterPro" id="IPR008257">
    <property type="entry name" value="Pept_M19"/>
</dbReference>
<dbReference type="EMBL" id="BMCP01000001">
    <property type="protein sequence ID" value="GGE29188.1"/>
    <property type="molecule type" value="Genomic_DNA"/>
</dbReference>
<keyword evidence="2" id="KW-1185">Reference proteome</keyword>
<dbReference type="PROSITE" id="PS00869">
    <property type="entry name" value="RENAL_DIPEPTIDASE_1"/>
    <property type="match status" value="1"/>
</dbReference>
<dbReference type="SUPFAM" id="SSF51556">
    <property type="entry name" value="Metallo-dependent hydrolases"/>
    <property type="match status" value="1"/>
</dbReference>
<dbReference type="CDD" id="cd01301">
    <property type="entry name" value="rDP_like"/>
    <property type="match status" value="1"/>
</dbReference>
<evidence type="ECO:0000313" key="2">
    <source>
        <dbReference type="Proteomes" id="UP000602745"/>
    </source>
</evidence>
<dbReference type="Pfam" id="PF01244">
    <property type="entry name" value="Peptidase_M19"/>
    <property type="match status" value="1"/>
</dbReference>
<dbReference type="PANTHER" id="PTHR10443">
    <property type="entry name" value="MICROSOMAL DIPEPTIDASE"/>
    <property type="match status" value="1"/>
</dbReference>
<dbReference type="AlphaFoldDB" id="A0A8J2YFB4"/>
<evidence type="ECO:0000313" key="1">
    <source>
        <dbReference type="EMBL" id="GGE29188.1"/>
    </source>
</evidence>
<proteinExistence type="predicted"/>
<dbReference type="InterPro" id="IPR000180">
    <property type="entry name" value="Dipep_AS"/>
</dbReference>